<evidence type="ECO:0000313" key="2">
    <source>
        <dbReference type="EMBL" id="NVI05609.1"/>
    </source>
</evidence>
<dbReference type="EMBL" id="VOMC01000017">
    <property type="protein sequence ID" value="NVI05609.1"/>
    <property type="molecule type" value="Genomic_DNA"/>
</dbReference>
<evidence type="ECO:0000256" key="1">
    <source>
        <dbReference type="SAM" id="MobiDB-lite"/>
    </source>
</evidence>
<dbReference type="RefSeq" id="WP_176367409.1">
    <property type="nucleotide sequence ID" value="NZ_VOMC01000017.1"/>
</dbReference>
<evidence type="ECO:0000313" key="3">
    <source>
        <dbReference type="Proteomes" id="UP000821598"/>
    </source>
</evidence>
<keyword evidence="3" id="KW-1185">Reference proteome</keyword>
<comment type="caution">
    <text evidence="2">The sequence shown here is derived from an EMBL/GenBank/DDBJ whole genome shotgun (WGS) entry which is preliminary data.</text>
</comment>
<name>A0ABX2NMK0_9BURK</name>
<accession>A0ABX2NMK0</accession>
<gene>
    <name evidence="2" type="ORF">FSB64_17915</name>
</gene>
<feature type="compositionally biased region" description="Polar residues" evidence="1">
    <location>
        <begin position="110"/>
        <end position="120"/>
    </location>
</feature>
<organism evidence="2 3">
    <name type="scientific">Paraburkholderia youngii</name>
    <dbReference type="NCBI Taxonomy" id="2782701"/>
    <lineage>
        <taxon>Bacteria</taxon>
        <taxon>Pseudomonadati</taxon>
        <taxon>Pseudomonadota</taxon>
        <taxon>Betaproteobacteria</taxon>
        <taxon>Burkholderiales</taxon>
        <taxon>Burkholderiaceae</taxon>
        <taxon>Paraburkholderia</taxon>
    </lineage>
</organism>
<feature type="region of interest" description="Disordered" evidence="1">
    <location>
        <begin position="97"/>
        <end position="169"/>
    </location>
</feature>
<reference evidence="2 3" key="1">
    <citation type="submission" date="2019-08" db="EMBL/GenBank/DDBJ databases">
        <title>Paraburkholderia simonii sp. nov. and P. youngii sp. nov. Brazilian and Mexican Mimosa-associated rhizobia.</title>
        <authorList>
            <person name="Mavima L."/>
            <person name="Beukes C.W."/>
            <person name="Palmer M."/>
            <person name="De Meyer S.E."/>
            <person name="James E.K."/>
            <person name="Maluk M."/>
            <person name="Avontuur J.R."/>
            <person name="Chan W.Y."/>
            <person name="Venter S.N."/>
            <person name="Steenkamp E.T."/>
        </authorList>
    </citation>
    <scope>NUCLEOTIDE SEQUENCE [LARGE SCALE GENOMIC DNA]</scope>
    <source>
        <strain evidence="2 3">JPY454</strain>
    </source>
</reference>
<sequence length="169" mass="19049">MHDQFDTLLTSRKRKVIMPAPKTYTKAQWDEFERLLDALPEKPPSERRITVRDAMPDLRAHIDAARAKGYSVEQLIDQAKQAGINVTASALRYALQETKKRRANARRTDGTSNAPGTTKTSLKRPAKGPVRQQTGPASHRKTERENNQPGSKVVQDAFSFQIRPDTENL</sequence>
<protein>
    <submittedName>
        <fullName evidence="2">Uncharacterized protein</fullName>
    </submittedName>
</protein>
<proteinExistence type="predicted"/>
<dbReference type="Proteomes" id="UP000821598">
    <property type="component" value="Unassembled WGS sequence"/>
</dbReference>